<dbReference type="SUPFAM" id="SSF56176">
    <property type="entry name" value="FAD-binding/transporter-associated domain-like"/>
    <property type="match status" value="1"/>
</dbReference>
<feature type="non-terminal residue" evidence="1">
    <location>
        <position position="1"/>
    </location>
</feature>
<comment type="caution">
    <text evidence="1">The sequence shown here is derived from an EMBL/GenBank/DDBJ whole genome shotgun (WGS) entry which is preliminary data.</text>
</comment>
<keyword evidence="2" id="KW-1185">Reference proteome</keyword>
<name>A0A563DPA9_9MICO</name>
<dbReference type="GO" id="GO:0050660">
    <property type="term" value="F:flavin adenine dinucleotide binding"/>
    <property type="evidence" value="ECO:0007669"/>
    <property type="project" value="InterPro"/>
</dbReference>
<evidence type="ECO:0000313" key="1">
    <source>
        <dbReference type="EMBL" id="TWP31999.1"/>
    </source>
</evidence>
<sequence>QYVPGLTGIKDRGNEIQIGARVTHREIERSATLTDRVPILRA</sequence>
<proteinExistence type="predicted"/>
<protein>
    <submittedName>
        <fullName evidence="1">Xanthine dehydrogenase family protein subunit M</fullName>
    </submittedName>
</protein>
<gene>
    <name evidence="1" type="ORF">FGL98_24870</name>
</gene>
<organism evidence="1 2">
    <name type="scientific">Leekyejoonella antrihumi</name>
    <dbReference type="NCBI Taxonomy" id="1660198"/>
    <lineage>
        <taxon>Bacteria</taxon>
        <taxon>Bacillati</taxon>
        <taxon>Actinomycetota</taxon>
        <taxon>Actinomycetes</taxon>
        <taxon>Micrococcales</taxon>
        <taxon>Dermacoccaceae</taxon>
        <taxon>Leekyejoonella</taxon>
    </lineage>
</organism>
<dbReference type="InterPro" id="IPR036318">
    <property type="entry name" value="FAD-bd_PCMH-like_sf"/>
</dbReference>
<dbReference type="AlphaFoldDB" id="A0A563DPA9"/>
<reference evidence="1 2" key="1">
    <citation type="submission" date="2019-05" db="EMBL/GenBank/DDBJ databases">
        <authorList>
            <person name="Lee S.D."/>
        </authorList>
    </citation>
    <scope>NUCLEOTIDE SEQUENCE [LARGE SCALE GENOMIC DNA]</scope>
    <source>
        <strain evidence="1 2">C5-26</strain>
    </source>
</reference>
<reference evidence="1 2" key="2">
    <citation type="submission" date="2019-08" db="EMBL/GenBank/DDBJ databases">
        <title>Jejuicoccus antrihumi gen. nov., sp. nov., a new member of the family Dermacoccaceae isolated from a cave.</title>
        <authorList>
            <person name="Schumann P."/>
            <person name="Kim I.S."/>
        </authorList>
    </citation>
    <scope>NUCLEOTIDE SEQUENCE [LARGE SCALE GENOMIC DNA]</scope>
    <source>
        <strain evidence="1 2">C5-26</strain>
    </source>
</reference>
<dbReference type="EMBL" id="VCQV01000102">
    <property type="protein sequence ID" value="TWP31999.1"/>
    <property type="molecule type" value="Genomic_DNA"/>
</dbReference>
<accession>A0A563DPA9</accession>
<evidence type="ECO:0000313" key="2">
    <source>
        <dbReference type="Proteomes" id="UP000320244"/>
    </source>
</evidence>
<dbReference type="Proteomes" id="UP000320244">
    <property type="component" value="Unassembled WGS sequence"/>
</dbReference>